<evidence type="ECO:0000313" key="7">
    <source>
        <dbReference type="EMBL" id="OEU13298.1"/>
    </source>
</evidence>
<dbReference type="SUPFAM" id="SSF51197">
    <property type="entry name" value="Clavaminate synthase-like"/>
    <property type="match status" value="1"/>
</dbReference>
<dbReference type="EMBL" id="KV784361">
    <property type="protein sequence ID" value="OEU13298.1"/>
    <property type="molecule type" value="Genomic_DNA"/>
</dbReference>
<dbReference type="InterPro" id="IPR042098">
    <property type="entry name" value="TauD-like_sf"/>
</dbReference>
<protein>
    <submittedName>
        <fullName evidence="7">Trimethyllysine dioxygenase</fullName>
    </submittedName>
</protein>
<evidence type="ECO:0000256" key="1">
    <source>
        <dbReference type="ARBA" id="ARBA00001961"/>
    </source>
</evidence>
<dbReference type="InterPro" id="IPR003819">
    <property type="entry name" value="TauD/TfdA-like"/>
</dbReference>
<dbReference type="GO" id="GO:0005739">
    <property type="term" value="C:mitochondrion"/>
    <property type="evidence" value="ECO:0007669"/>
    <property type="project" value="TreeGrafter"/>
</dbReference>
<dbReference type="Gene3D" id="3.60.130.10">
    <property type="entry name" value="Clavaminate synthase-like"/>
    <property type="match status" value="1"/>
</dbReference>
<evidence type="ECO:0000313" key="8">
    <source>
        <dbReference type="Proteomes" id="UP000095751"/>
    </source>
</evidence>
<reference evidence="7 8" key="1">
    <citation type="submission" date="2016-09" db="EMBL/GenBank/DDBJ databases">
        <title>Extensive genetic diversity and differential bi-allelic expression allows diatom success in the polar Southern Ocean.</title>
        <authorList>
            <consortium name="DOE Joint Genome Institute"/>
            <person name="Mock T."/>
            <person name="Otillar R.P."/>
            <person name="Strauss J."/>
            <person name="Dupont C."/>
            <person name="Frickenhaus S."/>
            <person name="Maumus F."/>
            <person name="Mcmullan M."/>
            <person name="Sanges R."/>
            <person name="Schmutz J."/>
            <person name="Toseland A."/>
            <person name="Valas R."/>
            <person name="Veluchamy A."/>
            <person name="Ward B.J."/>
            <person name="Allen A."/>
            <person name="Barry K."/>
            <person name="Falciatore A."/>
            <person name="Ferrante M."/>
            <person name="Fortunato A.E."/>
            <person name="Gloeckner G."/>
            <person name="Gruber A."/>
            <person name="Hipkin R."/>
            <person name="Janech M."/>
            <person name="Kroth P."/>
            <person name="Leese F."/>
            <person name="Lindquist E."/>
            <person name="Lyon B.R."/>
            <person name="Martin J."/>
            <person name="Mayer C."/>
            <person name="Parker M."/>
            <person name="Quesneville H."/>
            <person name="Raymond J."/>
            <person name="Uhlig C."/>
            <person name="Valentin K.U."/>
            <person name="Worden A.Z."/>
            <person name="Armbrust E.V."/>
            <person name="Bowler C."/>
            <person name="Green B."/>
            <person name="Moulton V."/>
            <person name="Van Oosterhout C."/>
            <person name="Grigoriev I."/>
        </authorList>
    </citation>
    <scope>NUCLEOTIDE SEQUENCE [LARGE SCALE GENOMIC DNA]</scope>
    <source>
        <strain evidence="7 8">CCMP1102</strain>
    </source>
</reference>
<dbReference type="Proteomes" id="UP000095751">
    <property type="component" value="Unassembled WGS sequence"/>
</dbReference>
<keyword evidence="4" id="KW-0560">Oxidoreductase</keyword>
<sequence>MLRPFLSCLKCTTLDGRRCITSKLADAARHPNNHPKRRWLSSSSSSLGMNDTDATVDDDKKYSFLHILPWQFLRSSDSANFDEITCQRNDVLYDHNTGKPEIVHVNSNKDKKSISSAENRVTIDKYTVHDDGGKCNILWSDGLWSEHDDIGRLEQHYLSWKKSRPEDRIIWKNLIDNDVRQSSDLSFSFDTLIADDGSGMSKAIKTLYQYGILLITKTPVDDNGAGIAALGSALSGGSVKDKPSASILVNYKNGGTDHVLPDSTDGPLRTLFGSVWATSSSSQPDGTSVADSAYGSEGLPLHTDLTYIQDPPGLQIFTMVQPAPVGGESVFCDAFAVAEKLKSINPNAFDILSNTIRTYHSKDNVTGWYLKASGPVIEVRDGRIVGIRHNDLDRLPDLPPNELTEEKEIDEFYDNLKTAHAAWDALIAQDTFRLVMKLNPGDTMVVANQRCFHGRFSFRSTNEAPRSVMGCYVSQDELSSRYRMEGYDC</sequence>
<dbReference type="OrthoDB" id="408743at2759"/>
<comment type="pathway">
    <text evidence="2">Amine and polyamine biosynthesis; carnitine biosynthesis.</text>
</comment>
<dbReference type="KEGG" id="fcy:FRACYDRAFT_262191"/>
<evidence type="ECO:0000256" key="2">
    <source>
        <dbReference type="ARBA" id="ARBA00005022"/>
    </source>
</evidence>
<dbReference type="GO" id="GO:0051213">
    <property type="term" value="F:dioxygenase activity"/>
    <property type="evidence" value="ECO:0007669"/>
    <property type="project" value="UniProtKB-KW"/>
</dbReference>
<dbReference type="InterPro" id="IPR050411">
    <property type="entry name" value="AlphaKG_dependent_hydroxylases"/>
</dbReference>
<proteinExistence type="predicted"/>
<gene>
    <name evidence="7" type="primary">TMLD</name>
    <name evidence="7" type="ORF">FRACYDRAFT_262191</name>
</gene>
<accession>A0A1E7F533</accession>
<dbReference type="PANTHER" id="PTHR10696:SF51">
    <property type="entry name" value="TRIMETHYLLYSINE DIOXYGENASE, MITOCHONDRIAL"/>
    <property type="match status" value="1"/>
</dbReference>
<keyword evidence="3" id="KW-0124">Carnitine biosynthesis</keyword>
<evidence type="ECO:0000256" key="4">
    <source>
        <dbReference type="ARBA" id="ARBA00023002"/>
    </source>
</evidence>
<feature type="domain" description="TauD/TfdA-like" evidence="6">
    <location>
        <begin position="186"/>
        <end position="472"/>
    </location>
</feature>
<keyword evidence="7" id="KW-0223">Dioxygenase</keyword>
<keyword evidence="8" id="KW-1185">Reference proteome</keyword>
<dbReference type="PANTHER" id="PTHR10696">
    <property type="entry name" value="GAMMA-BUTYROBETAINE HYDROXYLASE-RELATED"/>
    <property type="match status" value="1"/>
</dbReference>
<dbReference type="InParanoid" id="A0A1E7F533"/>
<dbReference type="AlphaFoldDB" id="A0A1E7F533"/>
<name>A0A1E7F533_9STRA</name>
<evidence type="ECO:0000259" key="6">
    <source>
        <dbReference type="Pfam" id="PF02668"/>
    </source>
</evidence>
<feature type="region of interest" description="Disordered" evidence="5">
    <location>
        <begin position="29"/>
        <end position="52"/>
    </location>
</feature>
<dbReference type="GO" id="GO:0045329">
    <property type="term" value="P:carnitine biosynthetic process"/>
    <property type="evidence" value="ECO:0007669"/>
    <property type="project" value="UniProtKB-KW"/>
</dbReference>
<evidence type="ECO:0000256" key="5">
    <source>
        <dbReference type="SAM" id="MobiDB-lite"/>
    </source>
</evidence>
<organism evidence="7 8">
    <name type="scientific">Fragilariopsis cylindrus CCMP1102</name>
    <dbReference type="NCBI Taxonomy" id="635003"/>
    <lineage>
        <taxon>Eukaryota</taxon>
        <taxon>Sar</taxon>
        <taxon>Stramenopiles</taxon>
        <taxon>Ochrophyta</taxon>
        <taxon>Bacillariophyta</taxon>
        <taxon>Bacillariophyceae</taxon>
        <taxon>Bacillariophycidae</taxon>
        <taxon>Bacillariales</taxon>
        <taxon>Bacillariaceae</taxon>
        <taxon>Fragilariopsis</taxon>
    </lineage>
</organism>
<comment type="cofactor">
    <cofactor evidence="1">
        <name>L-ascorbate</name>
        <dbReference type="ChEBI" id="CHEBI:38290"/>
    </cofactor>
</comment>
<dbReference type="Pfam" id="PF02668">
    <property type="entry name" value="TauD"/>
    <property type="match status" value="1"/>
</dbReference>
<evidence type="ECO:0000256" key="3">
    <source>
        <dbReference type="ARBA" id="ARBA00022873"/>
    </source>
</evidence>